<dbReference type="Pfam" id="PF23296">
    <property type="entry name" value="DUF7079"/>
    <property type="match status" value="1"/>
</dbReference>
<gene>
    <name evidence="2" type="ORF">ACFOND_00040</name>
</gene>
<proteinExistence type="predicted"/>
<dbReference type="Proteomes" id="UP001595710">
    <property type="component" value="Unassembled WGS sequence"/>
</dbReference>
<evidence type="ECO:0000313" key="2">
    <source>
        <dbReference type="EMBL" id="MFC3700011.1"/>
    </source>
</evidence>
<keyword evidence="3" id="KW-1185">Reference proteome</keyword>
<protein>
    <recommendedName>
        <fullName evidence="1">DUF7079 domain-containing protein</fullName>
    </recommendedName>
</protein>
<reference evidence="3" key="1">
    <citation type="journal article" date="2019" name="Int. J. Syst. Evol. Microbiol.">
        <title>The Global Catalogue of Microorganisms (GCM) 10K type strain sequencing project: providing services to taxonomists for standard genome sequencing and annotation.</title>
        <authorList>
            <consortium name="The Broad Institute Genomics Platform"/>
            <consortium name="The Broad Institute Genome Sequencing Center for Infectious Disease"/>
            <person name="Wu L."/>
            <person name="Ma J."/>
        </authorList>
    </citation>
    <scope>NUCLEOTIDE SEQUENCE [LARGE SCALE GENOMIC DNA]</scope>
    <source>
        <strain evidence="3">CECT 8288</strain>
    </source>
</reference>
<feature type="domain" description="DUF7079" evidence="1">
    <location>
        <begin position="9"/>
        <end position="118"/>
    </location>
</feature>
<dbReference type="EMBL" id="JBHRYN010000002">
    <property type="protein sequence ID" value="MFC3700011.1"/>
    <property type="molecule type" value="Genomic_DNA"/>
</dbReference>
<organism evidence="2 3">
    <name type="scientific">Reinekea marina</name>
    <dbReference type="NCBI Taxonomy" id="1310421"/>
    <lineage>
        <taxon>Bacteria</taxon>
        <taxon>Pseudomonadati</taxon>
        <taxon>Pseudomonadota</taxon>
        <taxon>Gammaproteobacteria</taxon>
        <taxon>Oceanospirillales</taxon>
        <taxon>Saccharospirillaceae</taxon>
        <taxon>Reinekea</taxon>
    </lineage>
</organism>
<accession>A0ABV7WLC5</accession>
<sequence>MMSQINLNKRKPVWVALSDLFLDTDVTRYYENIVRVCVESDYSPEEIRLILFDEVAPAVSKNLLSVAGEWSGFDKGWLIEEIIRGIRRKKPFFGFLNKWTKTIGIKHYLKEHWSVLEPRIVALRDGA</sequence>
<evidence type="ECO:0000259" key="1">
    <source>
        <dbReference type="Pfam" id="PF23296"/>
    </source>
</evidence>
<dbReference type="InterPro" id="IPR055507">
    <property type="entry name" value="DUF7079"/>
</dbReference>
<dbReference type="RefSeq" id="WP_377361830.1">
    <property type="nucleotide sequence ID" value="NZ_JAUFQI010000001.1"/>
</dbReference>
<evidence type="ECO:0000313" key="3">
    <source>
        <dbReference type="Proteomes" id="UP001595710"/>
    </source>
</evidence>
<comment type="caution">
    <text evidence="2">The sequence shown here is derived from an EMBL/GenBank/DDBJ whole genome shotgun (WGS) entry which is preliminary data.</text>
</comment>
<name>A0ABV7WLC5_9GAMM</name>